<evidence type="ECO:0000313" key="2">
    <source>
        <dbReference type="Proteomes" id="UP001175226"/>
    </source>
</evidence>
<accession>A0AA39IWE8</accession>
<dbReference type="Proteomes" id="UP001175226">
    <property type="component" value="Unassembled WGS sequence"/>
</dbReference>
<protein>
    <submittedName>
        <fullName evidence="1">Uncharacterized protein</fullName>
    </submittedName>
</protein>
<reference evidence="1" key="1">
    <citation type="submission" date="2023-06" db="EMBL/GenBank/DDBJ databases">
        <authorList>
            <consortium name="Lawrence Berkeley National Laboratory"/>
            <person name="Ahrendt S."/>
            <person name="Sahu N."/>
            <person name="Indic B."/>
            <person name="Wong-Bajracharya J."/>
            <person name="Merenyi Z."/>
            <person name="Ke H.-M."/>
            <person name="Monk M."/>
            <person name="Kocsube S."/>
            <person name="Drula E."/>
            <person name="Lipzen A."/>
            <person name="Balint B."/>
            <person name="Henrissat B."/>
            <person name="Andreopoulos B."/>
            <person name="Martin F.M."/>
            <person name="Harder C.B."/>
            <person name="Rigling D."/>
            <person name="Ford K.L."/>
            <person name="Foster G.D."/>
            <person name="Pangilinan J."/>
            <person name="Papanicolaou A."/>
            <person name="Barry K."/>
            <person name="LaButti K."/>
            <person name="Viragh M."/>
            <person name="Koriabine M."/>
            <person name="Yan M."/>
            <person name="Riley R."/>
            <person name="Champramary S."/>
            <person name="Plett K.L."/>
            <person name="Tsai I.J."/>
            <person name="Slot J."/>
            <person name="Sipos G."/>
            <person name="Plett J."/>
            <person name="Nagy L.G."/>
            <person name="Grigoriev I.V."/>
        </authorList>
    </citation>
    <scope>NUCLEOTIDE SEQUENCE</scope>
    <source>
        <strain evidence="1">FPL87.14</strain>
    </source>
</reference>
<dbReference type="EMBL" id="JAUEPT010000164">
    <property type="protein sequence ID" value="KAK0430183.1"/>
    <property type="molecule type" value="Genomic_DNA"/>
</dbReference>
<sequence length="599" mass="68486">MDEEQMNFVTDGLEEISSRRSMAGGSCTGSIDDGKRIYDVIMANRHYNDISEGEATNWVNALLYVTQRLRLEQLLKKENILRQVLSDFHRQFGAFFKNEETDIDSEDSEMNEASTSTHVEQASSGFDPSARCNIKEEEDGQIHSRGDHCMAQEQLHWETRVGRRLPGYDSGETLRPVQLCTGTLEDIVIMYHGIYQPLAKGSDHHLSPLEVQKVHKCKILLSCQHAERNGDNPIPDRALVTLVDRLLAQVASQCPMVTWTDLNASSPNFLANRLNKSFRVTQLKLLGSEEHVYSITDGEEGAYELVIGRASAVVFGLRQRSAHTLDDLTKYLCRWGIRLSTSKRVRAQDRPPRTLLRIPERIMIPHRLKGFQLKMKDFANYVERRRQLFSNSEVVRAALKHGGLIWRLAMEEASEECVTSGHSPRVTETGACLRTTEDQIDVICGVYKVEREGNCGGELTEHVSWFPKDTSWRGCGLDVGFWSPDAESWYQRRLARYLGGDFKCENQTEWRKSLKLWRDATKVAEGLEKVSQSFLQCHVLRFLGIRLSRRKSRCAFKDMLYSRVKIWMDRSIHDELKVHESPVGNGNERILPKLSVLRP</sequence>
<gene>
    <name evidence="1" type="ORF">EV421DRAFT_1859990</name>
</gene>
<name>A0AA39IWE8_9AGAR</name>
<dbReference type="AlphaFoldDB" id="A0AA39IWE8"/>
<evidence type="ECO:0000313" key="1">
    <source>
        <dbReference type="EMBL" id="KAK0430183.1"/>
    </source>
</evidence>
<keyword evidence="2" id="KW-1185">Reference proteome</keyword>
<comment type="caution">
    <text evidence="1">The sequence shown here is derived from an EMBL/GenBank/DDBJ whole genome shotgun (WGS) entry which is preliminary data.</text>
</comment>
<organism evidence="1 2">
    <name type="scientific">Armillaria borealis</name>
    <dbReference type="NCBI Taxonomy" id="47425"/>
    <lineage>
        <taxon>Eukaryota</taxon>
        <taxon>Fungi</taxon>
        <taxon>Dikarya</taxon>
        <taxon>Basidiomycota</taxon>
        <taxon>Agaricomycotina</taxon>
        <taxon>Agaricomycetes</taxon>
        <taxon>Agaricomycetidae</taxon>
        <taxon>Agaricales</taxon>
        <taxon>Marasmiineae</taxon>
        <taxon>Physalacriaceae</taxon>
        <taxon>Armillaria</taxon>
    </lineage>
</organism>
<proteinExistence type="predicted"/>